<evidence type="ECO:0000313" key="2">
    <source>
        <dbReference type="EMBL" id="ETN79218.1"/>
    </source>
</evidence>
<dbReference type="PANTHER" id="PTHR13425">
    <property type="entry name" value="HEADCASE PROTEIN"/>
    <property type="match status" value="1"/>
</dbReference>
<keyword evidence="3" id="KW-1185">Reference proteome</keyword>
<dbReference type="OMA" id="MQIVNGN"/>
<dbReference type="KEGG" id="nai:NECAME_09936"/>
<organism evidence="2 3">
    <name type="scientific">Necator americanus</name>
    <name type="common">Human hookworm</name>
    <dbReference type="NCBI Taxonomy" id="51031"/>
    <lineage>
        <taxon>Eukaryota</taxon>
        <taxon>Metazoa</taxon>
        <taxon>Ecdysozoa</taxon>
        <taxon>Nematoda</taxon>
        <taxon>Chromadorea</taxon>
        <taxon>Rhabditida</taxon>
        <taxon>Rhabditina</taxon>
        <taxon>Rhabditomorpha</taxon>
        <taxon>Strongyloidea</taxon>
        <taxon>Ancylostomatidae</taxon>
        <taxon>Bunostominae</taxon>
        <taxon>Necator</taxon>
    </lineage>
</organism>
<protein>
    <recommendedName>
        <fullName evidence="1">Headcase middle domain-containing protein</fullName>
    </recommendedName>
</protein>
<accession>W2TBJ7</accession>
<reference evidence="3" key="1">
    <citation type="journal article" date="2014" name="Nat. Genet.">
        <title>Genome of the human hookworm Necator americanus.</title>
        <authorList>
            <person name="Tang Y.T."/>
            <person name="Gao X."/>
            <person name="Rosa B.A."/>
            <person name="Abubucker S."/>
            <person name="Hallsworth-Pepin K."/>
            <person name="Martin J."/>
            <person name="Tyagi R."/>
            <person name="Heizer E."/>
            <person name="Zhang X."/>
            <person name="Bhonagiri-Palsikar V."/>
            <person name="Minx P."/>
            <person name="Warren W.C."/>
            <person name="Wang Q."/>
            <person name="Zhan B."/>
            <person name="Hotez P.J."/>
            <person name="Sternberg P.W."/>
            <person name="Dougall A."/>
            <person name="Gaze S.T."/>
            <person name="Mulvenna J."/>
            <person name="Sotillo J."/>
            <person name="Ranganathan S."/>
            <person name="Rabelo E.M."/>
            <person name="Wilson R.K."/>
            <person name="Felgner P.L."/>
            <person name="Bethony J."/>
            <person name="Hawdon J.M."/>
            <person name="Gasser R.B."/>
            <person name="Loukas A."/>
            <person name="Mitreva M."/>
        </authorList>
    </citation>
    <scope>NUCLEOTIDE SEQUENCE [LARGE SCALE GENOMIC DNA]</scope>
</reference>
<dbReference type="PANTHER" id="PTHR13425:SF3">
    <property type="entry name" value="HEADCASE PROTEIN HOMOLOG"/>
    <property type="match status" value="1"/>
</dbReference>
<dbReference type="Pfam" id="PF16002">
    <property type="entry name" value="Headcase"/>
    <property type="match status" value="1"/>
</dbReference>
<feature type="domain" description="Headcase middle" evidence="1">
    <location>
        <begin position="22"/>
        <end position="102"/>
    </location>
</feature>
<name>W2TBJ7_NECAM</name>
<dbReference type="AlphaFoldDB" id="W2TBJ7"/>
<evidence type="ECO:0000259" key="1">
    <source>
        <dbReference type="Pfam" id="PF16002"/>
    </source>
</evidence>
<gene>
    <name evidence="2" type="ORF">NECAME_09936</name>
</gene>
<evidence type="ECO:0000313" key="3">
    <source>
        <dbReference type="Proteomes" id="UP000053676"/>
    </source>
</evidence>
<dbReference type="EMBL" id="KI659576">
    <property type="protein sequence ID" value="ETN79218.1"/>
    <property type="molecule type" value="Genomic_DNA"/>
</dbReference>
<dbReference type="InterPro" id="IPR026066">
    <property type="entry name" value="Headcase"/>
</dbReference>
<dbReference type="OrthoDB" id="10012848at2759"/>
<proteinExistence type="predicted"/>
<dbReference type="InterPro" id="IPR031947">
    <property type="entry name" value="Headcase_mid"/>
</dbReference>
<sequence>MTENETTCNNCAQVVCGRIGDAITAAEILDGWFNGKSIVLGTLYYYDIVSAGKCCPPTCTVCRSPLLVPENIMMQIVNGNYSIVHELITCSACGSKNYHGIRRIKELSIRTAVV</sequence>
<dbReference type="Proteomes" id="UP000053676">
    <property type="component" value="Unassembled WGS sequence"/>
</dbReference>